<gene>
    <name evidence="7" type="ORF">OIDMADRAFT_135662</name>
</gene>
<dbReference type="Proteomes" id="UP000054321">
    <property type="component" value="Unassembled WGS sequence"/>
</dbReference>
<evidence type="ECO:0000313" key="7">
    <source>
        <dbReference type="EMBL" id="KIM94548.1"/>
    </source>
</evidence>
<dbReference type="InterPro" id="IPR006094">
    <property type="entry name" value="Oxid_FAD_bind_N"/>
</dbReference>
<reference evidence="8" key="2">
    <citation type="submission" date="2015-01" db="EMBL/GenBank/DDBJ databases">
        <title>Evolutionary Origins and Diversification of the Mycorrhizal Mutualists.</title>
        <authorList>
            <consortium name="DOE Joint Genome Institute"/>
            <consortium name="Mycorrhizal Genomics Consortium"/>
            <person name="Kohler A."/>
            <person name="Kuo A."/>
            <person name="Nagy L.G."/>
            <person name="Floudas D."/>
            <person name="Copeland A."/>
            <person name="Barry K.W."/>
            <person name="Cichocki N."/>
            <person name="Veneault-Fourrey C."/>
            <person name="LaButti K."/>
            <person name="Lindquist E.A."/>
            <person name="Lipzen A."/>
            <person name="Lundell T."/>
            <person name="Morin E."/>
            <person name="Murat C."/>
            <person name="Riley R."/>
            <person name="Ohm R."/>
            <person name="Sun H."/>
            <person name="Tunlid A."/>
            <person name="Henrissat B."/>
            <person name="Grigoriev I.V."/>
            <person name="Hibbett D.S."/>
            <person name="Martin F."/>
        </authorList>
    </citation>
    <scope>NUCLEOTIDE SEQUENCE [LARGE SCALE GENOMIC DNA]</scope>
    <source>
        <strain evidence="8">Zn</strain>
    </source>
</reference>
<keyword evidence="4" id="KW-0274">FAD</keyword>
<dbReference type="InterPro" id="IPR016166">
    <property type="entry name" value="FAD-bd_PCMH"/>
</dbReference>
<keyword evidence="5" id="KW-0560">Oxidoreductase</keyword>
<dbReference type="Pfam" id="PF01565">
    <property type="entry name" value="FAD_binding_4"/>
    <property type="match status" value="1"/>
</dbReference>
<sequence>MASNVELINELRASLKNSKVVTPDSEDYAASIQRWSDVAEKKAGVVVFVTSAEDISTALLLAQKHGLEISVSGGRHSSSGASSTTGGCVIDLFEMRHVHVDTATKTLRVQGGALWRDVDEAAAAHDLATVGGTINHTGVGGLTLGGGFGWLSGRYGLTIDNLLEVTMVLADGNIVKASKDENPDLFWAVRGAGHSFGVAVDFTFQAYDQKNAVFAGLMLFPAIEKNLKAVVNFGNEFAERNDPDAGLVIGIVSPPMVRGFAIALTCFYNGHEEKALSIFGPMAELGPIINSTKMIPYVKVNEMLNHLMEPGGCKLSKGASFMTPLSVSFLRTLMTGLEDLHSRVPDAKKSLYNLEIYSPDKWCEVPRSSTAFAKRTKHSNVMIAPFWTDRGYDDVCRQWASGMAKTISKELKNMNPEEGEKIREYGNYDCMCYQLL</sequence>
<dbReference type="PANTHER" id="PTHR42973">
    <property type="entry name" value="BINDING OXIDOREDUCTASE, PUTATIVE (AFU_ORTHOLOGUE AFUA_1G17690)-RELATED"/>
    <property type="match status" value="1"/>
</dbReference>
<name>A0A0C3C6N6_OIDMZ</name>
<evidence type="ECO:0000256" key="4">
    <source>
        <dbReference type="ARBA" id="ARBA00022827"/>
    </source>
</evidence>
<dbReference type="InterPro" id="IPR050416">
    <property type="entry name" value="FAD-linked_Oxidoreductase"/>
</dbReference>
<dbReference type="OrthoDB" id="415825at2759"/>
<dbReference type="AlphaFoldDB" id="A0A0C3C6N6"/>
<evidence type="ECO:0000256" key="1">
    <source>
        <dbReference type="ARBA" id="ARBA00001974"/>
    </source>
</evidence>
<dbReference type="GO" id="GO:0016491">
    <property type="term" value="F:oxidoreductase activity"/>
    <property type="evidence" value="ECO:0007669"/>
    <property type="project" value="UniProtKB-KW"/>
</dbReference>
<evidence type="ECO:0000256" key="2">
    <source>
        <dbReference type="ARBA" id="ARBA00005466"/>
    </source>
</evidence>
<protein>
    <recommendedName>
        <fullName evidence="6">FAD-binding PCMH-type domain-containing protein</fullName>
    </recommendedName>
</protein>
<dbReference type="Gene3D" id="3.30.465.10">
    <property type="match status" value="1"/>
</dbReference>
<dbReference type="PANTHER" id="PTHR42973:SF39">
    <property type="entry name" value="FAD-BINDING PCMH-TYPE DOMAIN-CONTAINING PROTEIN"/>
    <property type="match status" value="1"/>
</dbReference>
<feature type="domain" description="FAD-binding PCMH-type" evidence="6">
    <location>
        <begin position="38"/>
        <end position="209"/>
    </location>
</feature>
<dbReference type="InterPro" id="IPR036318">
    <property type="entry name" value="FAD-bd_PCMH-like_sf"/>
</dbReference>
<evidence type="ECO:0000259" key="6">
    <source>
        <dbReference type="PROSITE" id="PS51387"/>
    </source>
</evidence>
<dbReference type="InterPro" id="IPR016169">
    <property type="entry name" value="FAD-bd_PCMH_sub2"/>
</dbReference>
<reference evidence="7 8" key="1">
    <citation type="submission" date="2014-04" db="EMBL/GenBank/DDBJ databases">
        <authorList>
            <consortium name="DOE Joint Genome Institute"/>
            <person name="Kuo A."/>
            <person name="Martino E."/>
            <person name="Perotto S."/>
            <person name="Kohler A."/>
            <person name="Nagy L.G."/>
            <person name="Floudas D."/>
            <person name="Copeland A."/>
            <person name="Barry K.W."/>
            <person name="Cichocki N."/>
            <person name="Veneault-Fourrey C."/>
            <person name="LaButti K."/>
            <person name="Lindquist E.A."/>
            <person name="Lipzen A."/>
            <person name="Lundell T."/>
            <person name="Morin E."/>
            <person name="Murat C."/>
            <person name="Sun H."/>
            <person name="Tunlid A."/>
            <person name="Henrissat B."/>
            <person name="Grigoriev I.V."/>
            <person name="Hibbett D.S."/>
            <person name="Martin F."/>
            <person name="Nordberg H.P."/>
            <person name="Cantor M.N."/>
            <person name="Hua S.X."/>
        </authorList>
    </citation>
    <scope>NUCLEOTIDE SEQUENCE [LARGE SCALE GENOMIC DNA]</scope>
    <source>
        <strain evidence="7 8">Zn</strain>
    </source>
</reference>
<keyword evidence="3" id="KW-0285">Flavoprotein</keyword>
<evidence type="ECO:0000256" key="5">
    <source>
        <dbReference type="ARBA" id="ARBA00023002"/>
    </source>
</evidence>
<comment type="similarity">
    <text evidence="2">Belongs to the oxygen-dependent FAD-linked oxidoreductase family.</text>
</comment>
<organism evidence="7 8">
    <name type="scientific">Oidiodendron maius (strain Zn)</name>
    <dbReference type="NCBI Taxonomy" id="913774"/>
    <lineage>
        <taxon>Eukaryota</taxon>
        <taxon>Fungi</taxon>
        <taxon>Dikarya</taxon>
        <taxon>Ascomycota</taxon>
        <taxon>Pezizomycotina</taxon>
        <taxon>Leotiomycetes</taxon>
        <taxon>Leotiomycetes incertae sedis</taxon>
        <taxon>Myxotrichaceae</taxon>
        <taxon>Oidiodendron</taxon>
    </lineage>
</organism>
<dbReference type="Gene3D" id="3.30.43.10">
    <property type="entry name" value="Uridine Diphospho-n-acetylenolpyruvylglucosamine Reductase, domain 2"/>
    <property type="match status" value="1"/>
</dbReference>
<keyword evidence="8" id="KW-1185">Reference proteome</keyword>
<evidence type="ECO:0000313" key="8">
    <source>
        <dbReference type="Proteomes" id="UP000054321"/>
    </source>
</evidence>
<dbReference type="EMBL" id="KN832889">
    <property type="protein sequence ID" value="KIM94548.1"/>
    <property type="molecule type" value="Genomic_DNA"/>
</dbReference>
<dbReference type="STRING" id="913774.A0A0C3C6N6"/>
<comment type="cofactor">
    <cofactor evidence="1">
        <name>FAD</name>
        <dbReference type="ChEBI" id="CHEBI:57692"/>
    </cofactor>
</comment>
<proteinExistence type="inferred from homology"/>
<evidence type="ECO:0000256" key="3">
    <source>
        <dbReference type="ARBA" id="ARBA00022630"/>
    </source>
</evidence>
<dbReference type="PROSITE" id="PS51387">
    <property type="entry name" value="FAD_PCMH"/>
    <property type="match status" value="1"/>
</dbReference>
<dbReference type="InterPro" id="IPR016167">
    <property type="entry name" value="FAD-bd_PCMH_sub1"/>
</dbReference>
<dbReference type="HOGENOM" id="CLU_018354_10_0_1"/>
<dbReference type="SUPFAM" id="SSF56176">
    <property type="entry name" value="FAD-binding/transporter-associated domain-like"/>
    <property type="match status" value="1"/>
</dbReference>
<dbReference type="GO" id="GO:0071949">
    <property type="term" value="F:FAD binding"/>
    <property type="evidence" value="ECO:0007669"/>
    <property type="project" value="InterPro"/>
</dbReference>
<dbReference type="InParanoid" id="A0A0C3C6N6"/>
<dbReference type="Gene3D" id="3.40.462.20">
    <property type="match status" value="1"/>
</dbReference>
<accession>A0A0C3C6N6</accession>